<dbReference type="EMBL" id="QDKL01000002">
    <property type="protein sequence ID" value="RZF21494.1"/>
    <property type="molecule type" value="Genomic_DNA"/>
</dbReference>
<dbReference type="Pfam" id="PF05402">
    <property type="entry name" value="PqqD"/>
    <property type="match status" value="1"/>
</dbReference>
<organism evidence="1 2">
    <name type="scientific">Halobacteriovorax vibrionivorans</name>
    <dbReference type="NCBI Taxonomy" id="2152716"/>
    <lineage>
        <taxon>Bacteria</taxon>
        <taxon>Pseudomonadati</taxon>
        <taxon>Bdellovibrionota</taxon>
        <taxon>Bacteriovoracia</taxon>
        <taxon>Bacteriovoracales</taxon>
        <taxon>Halobacteriovoraceae</taxon>
        <taxon>Halobacteriovorax</taxon>
    </lineage>
</organism>
<sequence length="95" mass="10834">MEVLMFIKRGSIQRQSNDTTPILINPQGKRYEVSFLAAFIWDHLDGRSPLQEVVTEVQKAARIEKPGLYKVAENIVSDLKKVDLITETSSEMSQR</sequence>
<proteinExistence type="predicted"/>
<evidence type="ECO:0000313" key="1">
    <source>
        <dbReference type="EMBL" id="RZF21494.1"/>
    </source>
</evidence>
<reference evidence="2" key="1">
    <citation type="journal article" date="2019" name="Int. J. Syst. Evol. Microbiol.">
        <title>Halobacteriovorax valvorus sp. nov., a novel prokaryotic predator isolated from coastal seawater of China.</title>
        <authorList>
            <person name="Chen M.-X."/>
        </authorList>
    </citation>
    <scope>NUCLEOTIDE SEQUENCE [LARGE SCALE GENOMIC DNA]</scope>
    <source>
        <strain evidence="2">BL9</strain>
    </source>
</reference>
<protein>
    <submittedName>
        <fullName evidence="1">PqqD family protein</fullName>
    </submittedName>
</protein>
<accession>A0ABY0IEX8</accession>
<comment type="caution">
    <text evidence="1">The sequence shown here is derived from an EMBL/GenBank/DDBJ whole genome shotgun (WGS) entry which is preliminary data.</text>
</comment>
<gene>
    <name evidence="1" type="ORF">DAY19_07340</name>
</gene>
<dbReference type="InterPro" id="IPR041881">
    <property type="entry name" value="PqqD_sf"/>
</dbReference>
<name>A0ABY0IEX8_9BACT</name>
<keyword evidence="2" id="KW-1185">Reference proteome</keyword>
<dbReference type="Proteomes" id="UP000443582">
    <property type="component" value="Unassembled WGS sequence"/>
</dbReference>
<dbReference type="Gene3D" id="1.10.10.1150">
    <property type="entry name" value="Coenzyme PQQ synthesis protein D (PqqD)"/>
    <property type="match status" value="1"/>
</dbReference>
<evidence type="ECO:0000313" key="2">
    <source>
        <dbReference type="Proteomes" id="UP000443582"/>
    </source>
</evidence>
<dbReference type="InterPro" id="IPR008792">
    <property type="entry name" value="PQQD"/>
</dbReference>